<organism evidence="3">
    <name type="scientific">freshwater metagenome</name>
    <dbReference type="NCBI Taxonomy" id="449393"/>
    <lineage>
        <taxon>unclassified sequences</taxon>
        <taxon>metagenomes</taxon>
        <taxon>ecological metagenomes</taxon>
    </lineage>
</organism>
<dbReference type="AlphaFoldDB" id="A0A6J7TP26"/>
<dbReference type="SUPFAM" id="SSF54427">
    <property type="entry name" value="NTF2-like"/>
    <property type="match status" value="1"/>
</dbReference>
<dbReference type="Pfam" id="PF13577">
    <property type="entry name" value="SnoaL_4"/>
    <property type="match status" value="1"/>
</dbReference>
<dbReference type="EMBL" id="CAEZZF010000002">
    <property type="protein sequence ID" value="CAB4742435.1"/>
    <property type="molecule type" value="Genomic_DNA"/>
</dbReference>
<reference evidence="3" key="1">
    <citation type="submission" date="2020-05" db="EMBL/GenBank/DDBJ databases">
        <authorList>
            <person name="Chiriac C."/>
            <person name="Salcher M."/>
            <person name="Ghai R."/>
            <person name="Kavagutti S V."/>
        </authorList>
    </citation>
    <scope>NUCLEOTIDE SEQUENCE</scope>
</reference>
<protein>
    <submittedName>
        <fullName evidence="3">Unannotated protein</fullName>
    </submittedName>
</protein>
<dbReference type="InterPro" id="IPR037401">
    <property type="entry name" value="SnoaL-like"/>
</dbReference>
<evidence type="ECO:0000313" key="3">
    <source>
        <dbReference type="EMBL" id="CAB5053868.1"/>
    </source>
</evidence>
<dbReference type="CDD" id="cd00531">
    <property type="entry name" value="NTF2_like"/>
    <property type="match status" value="1"/>
</dbReference>
<proteinExistence type="predicted"/>
<feature type="domain" description="SnoaL-like" evidence="1">
    <location>
        <begin position="4"/>
        <end position="124"/>
    </location>
</feature>
<dbReference type="Gene3D" id="3.10.450.50">
    <property type="match status" value="1"/>
</dbReference>
<dbReference type="InterPro" id="IPR032710">
    <property type="entry name" value="NTF2-like_dom_sf"/>
</dbReference>
<name>A0A6J7TP26_9ZZZZ</name>
<sequence length="163" mass="18369">MAETDHEAVRNLLGRYARAVDLRDFETVGNCFTEDAIASYSGLTIPQGRAHIVNHIKGVERTVHSQHFNYAMTIDVDGDTAKTLSYSIAVLIQEEGDGHSSLARGLTYTDQLRKSNGQWQISNRFHTADWQWVLPAFMHPGGMWEVDPNDAKTSTIFRNVFDK</sequence>
<dbReference type="EMBL" id="CAFBQN010000009">
    <property type="protein sequence ID" value="CAB5053868.1"/>
    <property type="molecule type" value="Genomic_DNA"/>
</dbReference>
<gene>
    <name evidence="2" type="ORF">UFOPK2837_00084</name>
    <name evidence="3" type="ORF">UFOPK4319_00271</name>
</gene>
<evidence type="ECO:0000313" key="2">
    <source>
        <dbReference type="EMBL" id="CAB4742435.1"/>
    </source>
</evidence>
<evidence type="ECO:0000259" key="1">
    <source>
        <dbReference type="Pfam" id="PF13577"/>
    </source>
</evidence>
<accession>A0A6J7TP26</accession>